<dbReference type="Gene3D" id="3.90.550.10">
    <property type="entry name" value="Spore Coat Polysaccharide Biosynthesis Protein SpsA, Chain A"/>
    <property type="match status" value="1"/>
</dbReference>
<dbReference type="InterPro" id="IPR001173">
    <property type="entry name" value="Glyco_trans_2-like"/>
</dbReference>
<name>A0ABW5RVJ0_9BACI</name>
<proteinExistence type="predicted"/>
<evidence type="ECO:0000259" key="2">
    <source>
        <dbReference type="Pfam" id="PF00535"/>
    </source>
</evidence>
<reference evidence="4" key="1">
    <citation type="journal article" date="2019" name="Int. J. Syst. Evol. Microbiol.">
        <title>The Global Catalogue of Microorganisms (GCM) 10K type strain sequencing project: providing services to taxonomists for standard genome sequencing and annotation.</title>
        <authorList>
            <consortium name="The Broad Institute Genomics Platform"/>
            <consortium name="The Broad Institute Genome Sequencing Center for Infectious Disease"/>
            <person name="Wu L."/>
            <person name="Ma J."/>
        </authorList>
    </citation>
    <scope>NUCLEOTIDE SEQUENCE [LARGE SCALE GENOMIC DNA]</scope>
    <source>
        <strain evidence="4">KCTC 3913</strain>
    </source>
</reference>
<protein>
    <submittedName>
        <fullName evidence="3">Glycosyltransferase family 2 protein</fullName>
        <ecNumber evidence="3">2.4.-.-</ecNumber>
    </submittedName>
</protein>
<dbReference type="GO" id="GO:0016757">
    <property type="term" value="F:glycosyltransferase activity"/>
    <property type="evidence" value="ECO:0007669"/>
    <property type="project" value="UniProtKB-KW"/>
</dbReference>
<sequence length="293" mass="33621">MSKTPPKVSIIFPAKNEGTNVKSTLDSLFTVKTNIEFETIVIDDASTDGCCDFLTTYQYRNKVQLIKTNGIGPANARNLGAERSSHDYLIFCDAHLTFENFWIDRLMFPILSRTSDAVCPAIASMTDSNVIGFGQSLTQSLKVKWNNRKKHLFETAVLPGGCFAISKAAFQSVGGFETGFASWGHEDVEISIKLWLFGYRCHCEPNVTILHLFRTYHPYKVNFDDINYNKLRMAYLHFNDSRIQKIRGLLHHSNAKIIESKVLRDGVLKKRREYFKKRVLEDDAYFSKFHIYF</sequence>
<dbReference type="PANTHER" id="PTHR11675">
    <property type="entry name" value="N-ACETYLGALACTOSAMINYLTRANSFERASE"/>
    <property type="match status" value="1"/>
</dbReference>
<feature type="domain" description="Glycosyltransferase 2-like" evidence="2">
    <location>
        <begin position="9"/>
        <end position="172"/>
    </location>
</feature>
<dbReference type="InterPro" id="IPR029044">
    <property type="entry name" value="Nucleotide-diphossugar_trans"/>
</dbReference>
<accession>A0ABW5RVJ0</accession>
<keyword evidence="1" id="KW-1015">Disulfide bond</keyword>
<dbReference type="Proteomes" id="UP001597506">
    <property type="component" value="Unassembled WGS sequence"/>
</dbReference>
<dbReference type="PANTHER" id="PTHR11675:SF126">
    <property type="entry name" value="RICIN B LECTIN DOMAIN-CONTAINING PROTEIN"/>
    <property type="match status" value="1"/>
</dbReference>
<dbReference type="EMBL" id="JBHUMF010000031">
    <property type="protein sequence ID" value="MFD2682721.1"/>
    <property type="molecule type" value="Genomic_DNA"/>
</dbReference>
<keyword evidence="3" id="KW-0808">Transferase</keyword>
<evidence type="ECO:0000313" key="3">
    <source>
        <dbReference type="EMBL" id="MFD2682721.1"/>
    </source>
</evidence>
<keyword evidence="4" id="KW-1185">Reference proteome</keyword>
<evidence type="ECO:0000313" key="4">
    <source>
        <dbReference type="Proteomes" id="UP001597506"/>
    </source>
</evidence>
<dbReference type="SUPFAM" id="SSF53448">
    <property type="entry name" value="Nucleotide-diphospho-sugar transferases"/>
    <property type="match status" value="1"/>
</dbReference>
<keyword evidence="3" id="KW-0328">Glycosyltransferase</keyword>
<organism evidence="3 4">
    <name type="scientific">Bacillus seohaeanensis</name>
    <dbReference type="NCBI Taxonomy" id="284580"/>
    <lineage>
        <taxon>Bacteria</taxon>
        <taxon>Bacillati</taxon>
        <taxon>Bacillota</taxon>
        <taxon>Bacilli</taxon>
        <taxon>Bacillales</taxon>
        <taxon>Bacillaceae</taxon>
        <taxon>Bacillus</taxon>
    </lineage>
</organism>
<gene>
    <name evidence="3" type="ORF">ACFSUL_18435</name>
</gene>
<comment type="caution">
    <text evidence="3">The sequence shown here is derived from an EMBL/GenBank/DDBJ whole genome shotgun (WGS) entry which is preliminary data.</text>
</comment>
<dbReference type="EC" id="2.4.-.-" evidence="3"/>
<dbReference type="RefSeq" id="WP_071412722.1">
    <property type="nucleotide sequence ID" value="NZ_JBHUMF010000031.1"/>
</dbReference>
<dbReference type="Pfam" id="PF00535">
    <property type="entry name" value="Glycos_transf_2"/>
    <property type="match status" value="1"/>
</dbReference>
<evidence type="ECO:0000256" key="1">
    <source>
        <dbReference type="ARBA" id="ARBA00023157"/>
    </source>
</evidence>